<accession>A0AAU0B5B8</accession>
<feature type="domain" description="CN hydrolase" evidence="2">
    <location>
        <begin position="5"/>
        <end position="278"/>
    </location>
</feature>
<reference evidence="3 4" key="1">
    <citation type="submission" date="2022-08" db="EMBL/GenBank/DDBJ databases">
        <title>Whole genome sequencing-based tracing of a 2022 introduction and outbreak of Xanthomonas hortorum pv. pelargonii.</title>
        <authorList>
            <person name="Iruegas-Bocardo F."/>
            <person name="Weisberg A.K."/>
            <person name="Riutta E.R."/>
            <person name="Kilday K."/>
            <person name="Bonkowski J.C."/>
            <person name="Creswell T."/>
            <person name="Daughtrey M.L."/>
            <person name="Rane K."/>
            <person name="Grunwald N.J."/>
            <person name="Chang J.H."/>
            <person name="Putnam M.L."/>
        </authorList>
    </citation>
    <scope>NUCLEOTIDE SEQUENCE [LARGE SCALE GENOMIC DNA]</scope>
    <source>
        <strain evidence="3 4">22-323</strain>
    </source>
</reference>
<evidence type="ECO:0000259" key="2">
    <source>
        <dbReference type="PROSITE" id="PS50263"/>
    </source>
</evidence>
<gene>
    <name evidence="3" type="ORF">NYR97_11495</name>
</gene>
<dbReference type="PANTHER" id="PTHR43674">
    <property type="entry name" value="NITRILASE C965.09-RELATED"/>
    <property type="match status" value="1"/>
</dbReference>
<dbReference type="EMBL" id="CP103836">
    <property type="protein sequence ID" value="WOB47919.1"/>
    <property type="molecule type" value="Genomic_DNA"/>
</dbReference>
<dbReference type="SUPFAM" id="SSF56317">
    <property type="entry name" value="Carbon-nitrogen hydrolase"/>
    <property type="match status" value="1"/>
</dbReference>
<dbReference type="GO" id="GO:0016811">
    <property type="term" value="F:hydrolase activity, acting on carbon-nitrogen (but not peptide) bonds, in linear amides"/>
    <property type="evidence" value="ECO:0007669"/>
    <property type="project" value="TreeGrafter"/>
</dbReference>
<dbReference type="CDD" id="cd07585">
    <property type="entry name" value="nitrilase_7"/>
    <property type="match status" value="1"/>
</dbReference>
<dbReference type="InterPro" id="IPR003010">
    <property type="entry name" value="C-N_Hydrolase"/>
</dbReference>
<dbReference type="PROSITE" id="PS50263">
    <property type="entry name" value="CN_HYDROLASE"/>
    <property type="match status" value="1"/>
</dbReference>
<keyword evidence="4" id="KW-1185">Reference proteome</keyword>
<organism evidence="3 4">
    <name type="scientific">Xanthomonas hydrangeae</name>
    <dbReference type="NCBI Taxonomy" id="2775159"/>
    <lineage>
        <taxon>Bacteria</taxon>
        <taxon>Pseudomonadati</taxon>
        <taxon>Pseudomonadota</taxon>
        <taxon>Gammaproteobacteria</taxon>
        <taxon>Lysobacterales</taxon>
        <taxon>Lysobacteraceae</taxon>
        <taxon>Xanthomonas</taxon>
    </lineage>
</organism>
<evidence type="ECO:0000256" key="1">
    <source>
        <dbReference type="ARBA" id="ARBA00022801"/>
    </source>
</evidence>
<dbReference type="RefSeq" id="WP_316693127.1">
    <property type="nucleotide sequence ID" value="NZ_CP103836.1"/>
</dbReference>
<protein>
    <submittedName>
        <fullName evidence="3">Nitrilase family protein</fullName>
    </submittedName>
</protein>
<dbReference type="Pfam" id="PF00795">
    <property type="entry name" value="CN_hydrolase"/>
    <property type="match status" value="1"/>
</dbReference>
<dbReference type="PANTHER" id="PTHR43674:SF2">
    <property type="entry name" value="BETA-UREIDOPROPIONASE"/>
    <property type="match status" value="1"/>
</dbReference>
<dbReference type="InterPro" id="IPR036526">
    <property type="entry name" value="C-N_Hydrolase_sf"/>
</dbReference>
<keyword evidence="1" id="KW-0378">Hydrolase</keyword>
<evidence type="ECO:0000313" key="3">
    <source>
        <dbReference type="EMBL" id="WOB47919.1"/>
    </source>
</evidence>
<evidence type="ECO:0000313" key="4">
    <source>
        <dbReference type="Proteomes" id="UP001302716"/>
    </source>
</evidence>
<dbReference type="Proteomes" id="UP001302716">
    <property type="component" value="Chromosome"/>
</dbReference>
<dbReference type="Gene3D" id="3.60.110.10">
    <property type="entry name" value="Carbon-nitrogen hydrolase"/>
    <property type="match status" value="1"/>
</dbReference>
<dbReference type="InterPro" id="IPR050345">
    <property type="entry name" value="Aliph_Amidase/BUP"/>
</dbReference>
<name>A0AAU0B5B8_9XANT</name>
<sequence>MPTRLRIATVQFQHRAGDKSYNLSRIADLARRARSCGAALVLMPEMCISGYWHIPGLDAEGLARLAEPGDGPSLREVATLATLLGIAIGVGWLETAEDGRFYNAYRLCLPDGSSHTHRKLHAFEHLLIHSGQGYTVFDTPWGVRMAILICWDNNLVENARACALMGAQVLLAPHQTGGTQSRSPHGMQRIPVELWQRRAADPEAVLRAFAGPNGKAWLMRWLPARAHDNGMFVVFSNGVGRDEDELRTGNAMILDPYGRVVAESTAIDDDVVIADLDLDLVAGSSGQRWMTGRRPELYHLLAERRGDERSAHATRFDLDEPTD</sequence>
<dbReference type="AlphaFoldDB" id="A0AAU0B5B8"/>
<proteinExistence type="predicted"/>